<dbReference type="EMBL" id="JBEWTB010000002">
    <property type="protein sequence ID" value="MET4759014.1"/>
    <property type="molecule type" value="Genomic_DNA"/>
</dbReference>
<comment type="caution">
    <text evidence="1">The sequence shown here is derived from an EMBL/GenBank/DDBJ whole genome shotgun (WGS) entry which is preliminary data.</text>
</comment>
<reference evidence="1 2" key="1">
    <citation type="submission" date="2024-06" db="EMBL/GenBank/DDBJ databases">
        <title>Genomic Encyclopedia of Type Strains, Phase V (KMG-V): Genome sequencing to study the core and pangenomes of soil and plant-associated prokaryotes.</title>
        <authorList>
            <person name="Whitman W."/>
        </authorList>
    </citation>
    <scope>NUCLEOTIDE SEQUENCE [LARGE SCALE GENOMIC DNA]</scope>
    <source>
        <strain evidence="1 2">NE40</strain>
    </source>
</reference>
<accession>A0ABV2SPF6</accession>
<dbReference type="RefSeq" id="WP_354016492.1">
    <property type="nucleotide sequence ID" value="NZ_JBEWTB010000002.1"/>
</dbReference>
<sequence>MKEEGVFLGETARQVSQQLIEKRPEQFYKRSNKVSGLDWEEITKGMNSYIAKAIGISI</sequence>
<dbReference type="Proteomes" id="UP001549366">
    <property type="component" value="Unassembled WGS sequence"/>
</dbReference>
<organism evidence="1 2">
    <name type="scientific">Endozoicomonas lisbonensis</name>
    <dbReference type="NCBI Taxonomy" id="3120522"/>
    <lineage>
        <taxon>Bacteria</taxon>
        <taxon>Pseudomonadati</taxon>
        <taxon>Pseudomonadota</taxon>
        <taxon>Gammaproteobacteria</taxon>
        <taxon>Oceanospirillales</taxon>
        <taxon>Endozoicomonadaceae</taxon>
        <taxon>Endozoicomonas</taxon>
    </lineage>
</organism>
<protein>
    <submittedName>
        <fullName evidence="1">Uncharacterized protein</fullName>
    </submittedName>
</protein>
<evidence type="ECO:0000313" key="1">
    <source>
        <dbReference type="EMBL" id="MET4759014.1"/>
    </source>
</evidence>
<evidence type="ECO:0000313" key="2">
    <source>
        <dbReference type="Proteomes" id="UP001549366"/>
    </source>
</evidence>
<gene>
    <name evidence="1" type="ORF">V5J35_004206</name>
</gene>
<keyword evidence="2" id="KW-1185">Reference proteome</keyword>
<proteinExistence type="predicted"/>
<name>A0ABV2SPF6_9GAMM</name>